<dbReference type="InterPro" id="IPR021858">
    <property type="entry name" value="Fun_TF"/>
</dbReference>
<accession>A0A010SGD2</accession>
<dbReference type="EMBL" id="JARH01000222">
    <property type="protein sequence ID" value="EXF83838.1"/>
    <property type="molecule type" value="Genomic_DNA"/>
</dbReference>
<comment type="subcellular location">
    <subcellularLocation>
        <location evidence="1">Nucleus</location>
    </subcellularLocation>
</comment>
<dbReference type="GO" id="GO:0000976">
    <property type="term" value="F:transcription cis-regulatory region binding"/>
    <property type="evidence" value="ECO:0007669"/>
    <property type="project" value="TreeGrafter"/>
</dbReference>
<dbReference type="AlphaFoldDB" id="A0A010SGD2"/>
<reference evidence="4 5" key="1">
    <citation type="submission" date="2014-02" db="EMBL/GenBank/DDBJ databases">
        <title>The genome sequence of Colletotrichum fioriniae PJ7.</title>
        <authorList>
            <person name="Baroncelli R."/>
            <person name="Thon M.R."/>
        </authorList>
    </citation>
    <scope>NUCLEOTIDE SEQUENCE [LARGE SCALE GENOMIC DNA]</scope>
    <source>
        <strain evidence="4 5">PJ7</strain>
    </source>
</reference>
<protein>
    <recommendedName>
        <fullName evidence="6">Fungal Zn binuclear cluster domain-containing protein</fullName>
    </recommendedName>
</protein>
<evidence type="ECO:0008006" key="6">
    <source>
        <dbReference type="Google" id="ProtNLM"/>
    </source>
</evidence>
<gene>
    <name evidence="4" type="ORF">CFIO01_01565</name>
</gene>
<evidence type="ECO:0000256" key="1">
    <source>
        <dbReference type="ARBA" id="ARBA00004123"/>
    </source>
</evidence>
<evidence type="ECO:0000313" key="5">
    <source>
        <dbReference type="Proteomes" id="UP000020467"/>
    </source>
</evidence>
<name>A0A010SGD2_9PEZI</name>
<dbReference type="PANTHER" id="PTHR37534">
    <property type="entry name" value="TRANSCRIPTIONAL ACTIVATOR PROTEIN UGA3"/>
    <property type="match status" value="1"/>
</dbReference>
<dbReference type="GO" id="GO:0045944">
    <property type="term" value="P:positive regulation of transcription by RNA polymerase II"/>
    <property type="evidence" value="ECO:0007669"/>
    <property type="project" value="TreeGrafter"/>
</dbReference>
<organism evidence="4 5">
    <name type="scientific">Colletotrichum fioriniae PJ7</name>
    <dbReference type="NCBI Taxonomy" id="1445577"/>
    <lineage>
        <taxon>Eukaryota</taxon>
        <taxon>Fungi</taxon>
        <taxon>Dikarya</taxon>
        <taxon>Ascomycota</taxon>
        <taxon>Pezizomycotina</taxon>
        <taxon>Sordariomycetes</taxon>
        <taxon>Hypocreomycetidae</taxon>
        <taxon>Glomerellales</taxon>
        <taxon>Glomerellaceae</taxon>
        <taxon>Colletotrichum</taxon>
        <taxon>Colletotrichum acutatum species complex</taxon>
    </lineage>
</organism>
<sequence>MASEDSSSPTGNTDFQASPDTNIVTPPDGIQLGVEETLSPTSIVESSYSTSIDSAFAFSEDLDDTGSYDFGYETSQHFEDGFKLIEDLGCQKATEVHLPLSLAAIEQSYQQPTDDSFFSASFDVSWNEQSWSIASPPLLDLLPPTGRNIFDLPENTGLLDHYSKIMLPTMGFVNGVANPFRQHILPLSHRSSAVRSAIYALASAHREYAGLETTEGSACFHERAVAGLSAIIEDGDGFEEALATIILLIQYDLILQRSSDKVVYNHLQGARHIICAMPPHKPASVLFFEQVFRYFDVLYALTNGTSPVFAASSSRAYSPSTPSPSIGSGGIDPILGMADDLWPTMHRLAELMAMKRELQAATAMGQPSKFAVLRTEYQTAYKAIEKALESWSPTLPPGFTLVNRIVDGPESASEAELANIRWITSTALAYRQSALVFLYSNVSEYPSLHRLVQKHAQAALWHCAASVSHGGAGLSMLWPLFFSACHAICSRDRGLVRQAFTAFGTKKGVVDTEKPWAVVMDVWRRMDMRAYGKEQVGSEASPDLWRQVAASMKFGLVFG</sequence>
<evidence type="ECO:0000256" key="2">
    <source>
        <dbReference type="ARBA" id="ARBA00023242"/>
    </source>
</evidence>
<feature type="region of interest" description="Disordered" evidence="3">
    <location>
        <begin position="1"/>
        <end position="26"/>
    </location>
</feature>
<keyword evidence="5" id="KW-1185">Reference proteome</keyword>
<comment type="caution">
    <text evidence="4">The sequence shown here is derived from an EMBL/GenBank/DDBJ whole genome shotgun (WGS) entry which is preliminary data.</text>
</comment>
<dbReference type="eggNOG" id="ENOG502QPY2">
    <property type="taxonomic scope" value="Eukaryota"/>
</dbReference>
<keyword evidence="2" id="KW-0539">Nucleus</keyword>
<dbReference type="PANTHER" id="PTHR37534:SF15">
    <property type="entry name" value="ZN(II)2CYS6 TRANSCRIPTION FACTOR (EUROFUNG)"/>
    <property type="match status" value="1"/>
</dbReference>
<dbReference type="Proteomes" id="UP000020467">
    <property type="component" value="Unassembled WGS sequence"/>
</dbReference>
<evidence type="ECO:0000313" key="4">
    <source>
        <dbReference type="EMBL" id="EXF83838.1"/>
    </source>
</evidence>
<dbReference type="KEGG" id="cfj:CFIO01_01565"/>
<dbReference type="GO" id="GO:0005634">
    <property type="term" value="C:nucleus"/>
    <property type="evidence" value="ECO:0007669"/>
    <property type="project" value="UniProtKB-SubCell"/>
</dbReference>
<dbReference type="GO" id="GO:0003700">
    <property type="term" value="F:DNA-binding transcription factor activity"/>
    <property type="evidence" value="ECO:0007669"/>
    <property type="project" value="TreeGrafter"/>
</dbReference>
<evidence type="ECO:0000256" key="3">
    <source>
        <dbReference type="SAM" id="MobiDB-lite"/>
    </source>
</evidence>
<proteinExistence type="predicted"/>
<dbReference type="HOGENOM" id="CLU_014924_0_0_1"/>
<dbReference type="STRING" id="1445577.A0A010SGD2"/>
<dbReference type="CDD" id="cd12148">
    <property type="entry name" value="fungal_TF_MHR"/>
    <property type="match status" value="1"/>
</dbReference>
<feature type="compositionally biased region" description="Polar residues" evidence="3">
    <location>
        <begin position="1"/>
        <end position="24"/>
    </location>
</feature>
<dbReference type="Pfam" id="PF11951">
    <property type="entry name" value="Fungal_trans_2"/>
    <property type="match status" value="1"/>
</dbReference>
<dbReference type="OrthoDB" id="3886144at2759"/>